<name>A0AAV3ANJ3_PYXAD</name>
<sequence length="166" mass="20427">MNSDRYHNQAEKLEEKKRMDDIRRKERWAENMQKKNSEFLDQLSLTTNSSSSDISNGIIHNEWELDEERMLQLVLEESMKTKSEEDERRQKLEKNQPWKERRSDDEALDWAPHNPEWKEYTEYIASQQSYRKQLMEEERRLQNLKGENCRKKLEEEEKRQEMEKTE</sequence>
<accession>A0AAV3ANJ3</accession>
<comment type="caution">
    <text evidence="2">The sequence shown here is derived from an EMBL/GenBank/DDBJ whole genome shotgun (WGS) entry which is preliminary data.</text>
</comment>
<gene>
    <name evidence="2" type="ORF">GDO54_000752</name>
</gene>
<feature type="region of interest" description="Disordered" evidence="1">
    <location>
        <begin position="1"/>
        <end position="21"/>
    </location>
</feature>
<organism evidence="2 3">
    <name type="scientific">Pyxicephalus adspersus</name>
    <name type="common">African bullfrog</name>
    <dbReference type="NCBI Taxonomy" id="30357"/>
    <lineage>
        <taxon>Eukaryota</taxon>
        <taxon>Metazoa</taxon>
        <taxon>Chordata</taxon>
        <taxon>Craniata</taxon>
        <taxon>Vertebrata</taxon>
        <taxon>Euteleostomi</taxon>
        <taxon>Amphibia</taxon>
        <taxon>Batrachia</taxon>
        <taxon>Anura</taxon>
        <taxon>Neobatrachia</taxon>
        <taxon>Ranoidea</taxon>
        <taxon>Pyxicephalidae</taxon>
        <taxon>Pyxicephalinae</taxon>
        <taxon>Pyxicephalus</taxon>
    </lineage>
</organism>
<protein>
    <submittedName>
        <fullName evidence="2">Uncharacterized protein</fullName>
    </submittedName>
</protein>
<evidence type="ECO:0000313" key="2">
    <source>
        <dbReference type="EMBL" id="DBA33014.1"/>
    </source>
</evidence>
<evidence type="ECO:0000256" key="1">
    <source>
        <dbReference type="SAM" id="MobiDB-lite"/>
    </source>
</evidence>
<dbReference type="Proteomes" id="UP001181693">
    <property type="component" value="Unassembled WGS sequence"/>
</dbReference>
<feature type="region of interest" description="Disordered" evidence="1">
    <location>
        <begin position="140"/>
        <end position="166"/>
    </location>
</feature>
<evidence type="ECO:0000313" key="3">
    <source>
        <dbReference type="Proteomes" id="UP001181693"/>
    </source>
</evidence>
<proteinExistence type="predicted"/>
<dbReference type="AlphaFoldDB" id="A0AAV3ANJ3"/>
<dbReference type="InterPro" id="IPR003903">
    <property type="entry name" value="UIM_dom"/>
</dbReference>
<dbReference type="PROSITE" id="PS50330">
    <property type="entry name" value="UIM"/>
    <property type="match status" value="1"/>
</dbReference>
<feature type="compositionally biased region" description="Basic and acidic residues" evidence="1">
    <location>
        <begin position="77"/>
        <end position="105"/>
    </location>
</feature>
<dbReference type="EMBL" id="DYDO01000001">
    <property type="protein sequence ID" value="DBA33014.1"/>
    <property type="molecule type" value="Genomic_DNA"/>
</dbReference>
<reference evidence="2" key="1">
    <citation type="thesis" date="2020" institute="ProQuest LLC" country="789 East Eisenhower Parkway, Ann Arbor, MI, USA">
        <title>Comparative Genomics and Chromosome Evolution.</title>
        <authorList>
            <person name="Mudd A.B."/>
        </authorList>
    </citation>
    <scope>NUCLEOTIDE SEQUENCE</scope>
    <source>
        <strain evidence="2">1538</strain>
        <tissue evidence="2">Blood</tissue>
    </source>
</reference>
<feature type="region of interest" description="Disordered" evidence="1">
    <location>
        <begin position="77"/>
        <end position="113"/>
    </location>
</feature>
<keyword evidence="3" id="KW-1185">Reference proteome</keyword>